<dbReference type="PANTHER" id="PTHR37810:SF9">
    <property type="entry name" value="MEMBRANE PROTEIN"/>
    <property type="match status" value="1"/>
</dbReference>
<reference evidence="3 4" key="1">
    <citation type="submission" date="2021-03" db="EMBL/GenBank/DDBJ databases">
        <title>Antimicrobial resistance genes in bacteria isolated from Japanese honey, and their potential for conferring macrolide and lincosamide resistance in the American foulbrood pathogen Paenibacillus larvae.</title>
        <authorList>
            <person name="Okamoto M."/>
            <person name="Kumagai M."/>
            <person name="Kanamori H."/>
            <person name="Takamatsu D."/>
        </authorList>
    </citation>
    <scope>NUCLEOTIDE SEQUENCE [LARGE SCALE GENOMIC DNA]</scope>
    <source>
        <strain evidence="3 4">J34TS1</strain>
    </source>
</reference>
<evidence type="ECO:0000313" key="4">
    <source>
        <dbReference type="Proteomes" id="UP000682811"/>
    </source>
</evidence>
<feature type="transmembrane region" description="Helical" evidence="1">
    <location>
        <begin position="235"/>
        <end position="253"/>
    </location>
</feature>
<keyword evidence="4" id="KW-1185">Reference proteome</keyword>
<feature type="transmembrane region" description="Helical" evidence="1">
    <location>
        <begin position="141"/>
        <end position="160"/>
    </location>
</feature>
<name>A0A920CUX0_9BACL</name>
<feature type="transmembrane region" description="Helical" evidence="1">
    <location>
        <begin position="265"/>
        <end position="287"/>
    </location>
</feature>
<keyword evidence="1" id="KW-0812">Transmembrane</keyword>
<keyword evidence="1" id="KW-1133">Transmembrane helix</keyword>
<feature type="transmembrane region" description="Helical" evidence="1">
    <location>
        <begin position="341"/>
        <end position="363"/>
    </location>
</feature>
<feature type="domain" description="DUF5808" evidence="2">
    <location>
        <begin position="322"/>
        <end position="347"/>
    </location>
</feature>
<protein>
    <submittedName>
        <fullName evidence="3">Membrane protein</fullName>
    </submittedName>
</protein>
<dbReference type="Pfam" id="PF19124">
    <property type="entry name" value="DUF5808"/>
    <property type="match status" value="1"/>
</dbReference>
<organism evidence="3 4">
    <name type="scientific">Paenibacillus azoreducens</name>
    <dbReference type="NCBI Taxonomy" id="116718"/>
    <lineage>
        <taxon>Bacteria</taxon>
        <taxon>Bacillati</taxon>
        <taxon>Bacillota</taxon>
        <taxon>Bacilli</taxon>
        <taxon>Bacillales</taxon>
        <taxon>Paenibacillaceae</taxon>
        <taxon>Paenibacillus</taxon>
    </lineage>
</organism>
<feature type="transmembrane region" description="Helical" evidence="1">
    <location>
        <begin position="85"/>
        <end position="105"/>
    </location>
</feature>
<feature type="transmembrane region" description="Helical" evidence="1">
    <location>
        <begin position="6"/>
        <end position="26"/>
    </location>
</feature>
<keyword evidence="1" id="KW-0472">Membrane</keyword>
<evidence type="ECO:0000313" key="3">
    <source>
        <dbReference type="EMBL" id="GIO49902.1"/>
    </source>
</evidence>
<dbReference type="AlphaFoldDB" id="A0A920CUX0"/>
<evidence type="ECO:0000259" key="2">
    <source>
        <dbReference type="Pfam" id="PF19124"/>
    </source>
</evidence>
<dbReference type="PANTHER" id="PTHR37810">
    <property type="entry name" value="IMMUNITY PROTEIN SDPI"/>
    <property type="match status" value="1"/>
</dbReference>
<proteinExistence type="predicted"/>
<feature type="transmembrane region" description="Helical" evidence="1">
    <location>
        <begin position="54"/>
        <end position="73"/>
    </location>
</feature>
<sequence length="365" mass="40652">MIWILALTTVVMFIPIAISLVVMPFLTRETVSFGISVSEEMYHSPQLRRMRKQYAWISGILYTLLLTACLFTLLQTDEGGQSYALSSYILMMVIGSAAINLAFYLRMKKVKASFPPNTIKSGKIAVDTRFRSHKITISNRWFALHAAIALTSAALALAYYDEFPATLAMKFGSHGEITHSAAKSLQAVLAPNLTQLALIALFMFLNRMIHKSKQQINPDHPELSARQNAVFRLRWSMFNAVACMMIVLLLSFIQLNMRFQLQSGIVMLVSLLFPSLIIIMAFVLSLTTGQGGRLINRTSPGGGTAAVDDDRYWKLGFVYYNPNDPALFVEKRMGIGWTVNFARPAAWMVTAGILIAVLAAIFFGK</sequence>
<dbReference type="EMBL" id="BORT01000026">
    <property type="protein sequence ID" value="GIO49902.1"/>
    <property type="molecule type" value="Genomic_DNA"/>
</dbReference>
<gene>
    <name evidence="3" type="ORF">J34TS1_46670</name>
</gene>
<feature type="transmembrane region" description="Helical" evidence="1">
    <location>
        <begin position="185"/>
        <end position="205"/>
    </location>
</feature>
<dbReference type="InterPro" id="IPR043831">
    <property type="entry name" value="DUF5808"/>
</dbReference>
<accession>A0A920CUX0</accession>
<evidence type="ECO:0000256" key="1">
    <source>
        <dbReference type="SAM" id="Phobius"/>
    </source>
</evidence>
<comment type="caution">
    <text evidence="3">The sequence shown here is derived from an EMBL/GenBank/DDBJ whole genome shotgun (WGS) entry which is preliminary data.</text>
</comment>
<dbReference type="RefSeq" id="WP_212980249.1">
    <property type="nucleotide sequence ID" value="NZ_AP025343.1"/>
</dbReference>
<dbReference type="Proteomes" id="UP000682811">
    <property type="component" value="Unassembled WGS sequence"/>
</dbReference>
<dbReference type="GO" id="GO:0009636">
    <property type="term" value="P:response to toxic substance"/>
    <property type="evidence" value="ECO:0007669"/>
    <property type="project" value="TreeGrafter"/>
</dbReference>